<organism evidence="1 2">
    <name type="scientific">Catharanthus roseus</name>
    <name type="common">Madagascar periwinkle</name>
    <name type="synonym">Vinca rosea</name>
    <dbReference type="NCBI Taxonomy" id="4058"/>
    <lineage>
        <taxon>Eukaryota</taxon>
        <taxon>Viridiplantae</taxon>
        <taxon>Streptophyta</taxon>
        <taxon>Embryophyta</taxon>
        <taxon>Tracheophyta</taxon>
        <taxon>Spermatophyta</taxon>
        <taxon>Magnoliopsida</taxon>
        <taxon>eudicotyledons</taxon>
        <taxon>Gunneridae</taxon>
        <taxon>Pentapetalae</taxon>
        <taxon>asterids</taxon>
        <taxon>lamiids</taxon>
        <taxon>Gentianales</taxon>
        <taxon>Apocynaceae</taxon>
        <taxon>Rauvolfioideae</taxon>
        <taxon>Vinceae</taxon>
        <taxon>Catharanthinae</taxon>
        <taxon>Catharanthus</taxon>
    </lineage>
</organism>
<protein>
    <submittedName>
        <fullName evidence="1">Uncharacterized protein</fullName>
    </submittedName>
</protein>
<proteinExistence type="predicted"/>
<reference evidence="2" key="1">
    <citation type="journal article" date="2023" name="Nat. Plants">
        <title>Single-cell RNA sequencing provides a high-resolution roadmap for understanding the multicellular compartmentation of specialized metabolism.</title>
        <authorList>
            <person name="Sun S."/>
            <person name="Shen X."/>
            <person name="Li Y."/>
            <person name="Li Y."/>
            <person name="Wang S."/>
            <person name="Li R."/>
            <person name="Zhang H."/>
            <person name="Shen G."/>
            <person name="Guo B."/>
            <person name="Wei J."/>
            <person name="Xu J."/>
            <person name="St-Pierre B."/>
            <person name="Chen S."/>
            <person name="Sun C."/>
        </authorList>
    </citation>
    <scope>NUCLEOTIDE SEQUENCE [LARGE SCALE GENOMIC DNA]</scope>
</reference>
<comment type="caution">
    <text evidence="1">The sequence shown here is derived from an EMBL/GenBank/DDBJ whole genome shotgun (WGS) entry which is preliminary data.</text>
</comment>
<accession>A0ACC0A7F0</accession>
<gene>
    <name evidence="1" type="ORF">M9H77_25170</name>
</gene>
<dbReference type="Proteomes" id="UP001060085">
    <property type="component" value="Linkage Group LG06"/>
</dbReference>
<evidence type="ECO:0000313" key="1">
    <source>
        <dbReference type="EMBL" id="KAI5656377.1"/>
    </source>
</evidence>
<dbReference type="EMBL" id="CM044706">
    <property type="protein sequence ID" value="KAI5656377.1"/>
    <property type="molecule type" value="Genomic_DNA"/>
</dbReference>
<name>A0ACC0A7F0_CATRO</name>
<keyword evidence="2" id="KW-1185">Reference proteome</keyword>
<evidence type="ECO:0000313" key="2">
    <source>
        <dbReference type="Proteomes" id="UP001060085"/>
    </source>
</evidence>
<sequence>MADENPDEQIPPESEPDEALRLKSLAEKKYVDGNLKSAIKYAKRASHLHPSLDGVLEMLTAFRIIRTANKTLGLTPVDGTLLPTSISAPAPPDYYSILQVERFANINTIKKEYKKLALILHPDKNSFVASEEAFKHVGEAFRVLSDRIRRKEYDMRLRISMQSEAEAAAGVGSEVGVLETFWTSCSKCRLLHKFERKYVEHILVCPNCKKGFKAVEVDDEKDEEHEKVDQGEKLATRVSERIRARKGGKMSSVVEILKRSVGNGKGLRDVSENKGSRIKSEKKDARDGHASGRLGGGSDDGVIDDLRSRSRRNEETSGGEEVMTRTGAKRMKVDEEDMMTLAQMQLLVKKKVSEERMKLRGKDKGKETEKEKEKNMEVIREKDREMGKGEETENDKFKEKEMEKDKESENQKDKEMEDKKDMKMENINEREKRQRRPVIRTDYVQILGRRASKVNKDIRLDKPKKSKRDKLDIVEVEELEFYDFDKDRSEKRFKTGQVWATYDSENGLPRHYALIDEVVSVNPFEVRLSWLEFQSNGDERLINWEEMGFHVSCGRFKVSENSSAKSVKMFSHIAAFERAARELYWIYPKKGSVWAVYNENVSNLEGREVKDRYCYDIVVILTSYSDKYGISMAYLEKVNGFKAVFKRREVGVDAVRWLEKVDFRLFSHQIPSKKLSGKEAASLPKDCWVLDPPSLPPEPLTIGWGR</sequence>